<dbReference type="RefSeq" id="WP_339587033.1">
    <property type="nucleotide sequence ID" value="NZ_JBBHJZ010000002.1"/>
</dbReference>
<dbReference type="CDD" id="cd04301">
    <property type="entry name" value="NAT_SF"/>
    <property type="match status" value="1"/>
</dbReference>
<sequence>MIETDRLVIRRWRDSDRAPFWAMAQDEEVMRFLLPIASRAESDSVIDRMHAAQGQHGHCFWAVERKDDGRFLGFCGLMAPRAPLRETEIGWRLARDAWGQGYAREAAEACLAWAWRELRAKTIVAITVSANERSWGLMERLGMTRDPDEDFDHPAVPDGDPLKRHMLYRIDRPQ</sequence>
<dbReference type="EMBL" id="JBBHJZ010000002">
    <property type="protein sequence ID" value="MEJ5977081.1"/>
    <property type="molecule type" value="Genomic_DNA"/>
</dbReference>
<dbReference type="Proteomes" id="UP001361239">
    <property type="component" value="Unassembled WGS sequence"/>
</dbReference>
<dbReference type="InterPro" id="IPR016181">
    <property type="entry name" value="Acyl_CoA_acyltransferase"/>
</dbReference>
<gene>
    <name evidence="2" type="ORF">WG901_10580</name>
</gene>
<dbReference type="PROSITE" id="PS51186">
    <property type="entry name" value="GNAT"/>
    <property type="match status" value="1"/>
</dbReference>
<dbReference type="Gene3D" id="3.40.630.30">
    <property type="match status" value="1"/>
</dbReference>
<evidence type="ECO:0000313" key="2">
    <source>
        <dbReference type="EMBL" id="MEJ5977081.1"/>
    </source>
</evidence>
<dbReference type="Pfam" id="PF13302">
    <property type="entry name" value="Acetyltransf_3"/>
    <property type="match status" value="1"/>
</dbReference>
<protein>
    <submittedName>
        <fullName evidence="2">GNAT family N-acetyltransferase</fullName>
    </submittedName>
</protein>
<feature type="domain" description="N-acetyltransferase" evidence="1">
    <location>
        <begin position="7"/>
        <end position="163"/>
    </location>
</feature>
<dbReference type="InterPro" id="IPR000182">
    <property type="entry name" value="GNAT_dom"/>
</dbReference>
<organism evidence="2 3">
    <name type="scientific">Novosphingobium anseongense</name>
    <dbReference type="NCBI Taxonomy" id="3133436"/>
    <lineage>
        <taxon>Bacteria</taxon>
        <taxon>Pseudomonadati</taxon>
        <taxon>Pseudomonadota</taxon>
        <taxon>Alphaproteobacteria</taxon>
        <taxon>Sphingomonadales</taxon>
        <taxon>Sphingomonadaceae</taxon>
        <taxon>Novosphingobium</taxon>
    </lineage>
</organism>
<dbReference type="PANTHER" id="PTHR43792:SF1">
    <property type="entry name" value="N-ACETYLTRANSFERASE DOMAIN-CONTAINING PROTEIN"/>
    <property type="match status" value="1"/>
</dbReference>
<proteinExistence type="predicted"/>
<evidence type="ECO:0000313" key="3">
    <source>
        <dbReference type="Proteomes" id="UP001361239"/>
    </source>
</evidence>
<reference evidence="2 3" key="1">
    <citation type="submission" date="2024-03" db="EMBL/GenBank/DDBJ databases">
        <authorList>
            <person name="Jo J.-H."/>
        </authorList>
    </citation>
    <scope>NUCLEOTIDE SEQUENCE [LARGE SCALE GENOMIC DNA]</scope>
    <source>
        <strain evidence="2 3">PS1R-30</strain>
    </source>
</reference>
<dbReference type="InterPro" id="IPR051531">
    <property type="entry name" value="N-acetyltransferase"/>
</dbReference>
<name>A0ABU8RVH3_9SPHN</name>
<evidence type="ECO:0000259" key="1">
    <source>
        <dbReference type="PROSITE" id="PS51186"/>
    </source>
</evidence>
<accession>A0ABU8RVH3</accession>
<comment type="caution">
    <text evidence="2">The sequence shown here is derived from an EMBL/GenBank/DDBJ whole genome shotgun (WGS) entry which is preliminary data.</text>
</comment>
<keyword evidence="3" id="KW-1185">Reference proteome</keyword>
<dbReference type="PANTHER" id="PTHR43792">
    <property type="entry name" value="GNAT FAMILY, PUTATIVE (AFU_ORTHOLOGUE AFUA_3G00765)-RELATED-RELATED"/>
    <property type="match status" value="1"/>
</dbReference>
<dbReference type="SUPFAM" id="SSF55729">
    <property type="entry name" value="Acyl-CoA N-acyltransferases (Nat)"/>
    <property type="match status" value="1"/>
</dbReference>